<dbReference type="InterPro" id="IPR029479">
    <property type="entry name" value="Nitroreductase"/>
</dbReference>
<reference evidence="2" key="1">
    <citation type="submission" date="2020-07" db="EMBL/GenBank/DDBJ databases">
        <title>Huge and variable diversity of episymbiotic CPR bacteria and DPANN archaea in groundwater ecosystems.</title>
        <authorList>
            <person name="He C.Y."/>
            <person name="Keren R."/>
            <person name="Whittaker M."/>
            <person name="Farag I.F."/>
            <person name="Doudna J."/>
            <person name="Cate J.H.D."/>
            <person name="Banfield J.F."/>
        </authorList>
    </citation>
    <scope>NUCLEOTIDE SEQUENCE</scope>
    <source>
        <strain evidence="2">NC_groundwater_763_Ag_S-0.2um_68_21</strain>
    </source>
</reference>
<dbReference type="GO" id="GO:0016491">
    <property type="term" value="F:oxidoreductase activity"/>
    <property type="evidence" value="ECO:0007669"/>
    <property type="project" value="InterPro"/>
</dbReference>
<organism evidence="2 3">
    <name type="scientific">Tectimicrobiota bacterium</name>
    <dbReference type="NCBI Taxonomy" id="2528274"/>
    <lineage>
        <taxon>Bacteria</taxon>
        <taxon>Pseudomonadati</taxon>
        <taxon>Nitrospinota/Tectimicrobiota group</taxon>
        <taxon>Candidatus Tectimicrobiota</taxon>
    </lineage>
</organism>
<evidence type="ECO:0000259" key="1">
    <source>
        <dbReference type="Pfam" id="PF00881"/>
    </source>
</evidence>
<evidence type="ECO:0000313" key="2">
    <source>
        <dbReference type="EMBL" id="MBI3128619.1"/>
    </source>
</evidence>
<dbReference type="PANTHER" id="PTHR23026">
    <property type="entry name" value="NADPH NITROREDUCTASE"/>
    <property type="match status" value="1"/>
</dbReference>
<dbReference type="SUPFAM" id="SSF55469">
    <property type="entry name" value="FMN-dependent nitroreductase-like"/>
    <property type="match status" value="1"/>
</dbReference>
<sequence>MSGENLQTAFGGVTLADALFYRRSVRKFAAEPLHPDRLRAALEAASLAPSPHGSAPWRFCIVATPEARLRLATEMGRDFLRDMEREGVPEEERRRRHAGSLRLITGAPALILAALSYKDLDRYEDPAKQANERMMAEHSLGAALQNLMLALAAQGIGSVWRCAPLFCPETARKALSLPEDWVPRAYVAAGRAAVPPPARPDARPGVLVR</sequence>
<dbReference type="InterPro" id="IPR000415">
    <property type="entry name" value="Nitroreductase-like"/>
</dbReference>
<accession>A0A932MMT0</accession>
<name>A0A932MMT0_UNCTE</name>
<evidence type="ECO:0000313" key="3">
    <source>
        <dbReference type="Proteomes" id="UP000782312"/>
    </source>
</evidence>
<dbReference type="AlphaFoldDB" id="A0A932MMT0"/>
<proteinExistence type="predicted"/>
<dbReference type="EMBL" id="JACPUR010000034">
    <property type="protein sequence ID" value="MBI3128619.1"/>
    <property type="molecule type" value="Genomic_DNA"/>
</dbReference>
<comment type="caution">
    <text evidence="2">The sequence shown here is derived from an EMBL/GenBank/DDBJ whole genome shotgun (WGS) entry which is preliminary data.</text>
</comment>
<protein>
    <submittedName>
        <fullName evidence="2">Nitroreductase family protein</fullName>
    </submittedName>
</protein>
<feature type="domain" description="Nitroreductase" evidence="1">
    <location>
        <begin position="21"/>
        <end position="190"/>
    </location>
</feature>
<dbReference type="Proteomes" id="UP000782312">
    <property type="component" value="Unassembled WGS sequence"/>
</dbReference>
<dbReference type="Pfam" id="PF00881">
    <property type="entry name" value="Nitroreductase"/>
    <property type="match status" value="1"/>
</dbReference>
<dbReference type="PANTHER" id="PTHR23026:SF123">
    <property type="entry name" value="NAD(P)H NITROREDUCTASE RV3131-RELATED"/>
    <property type="match status" value="1"/>
</dbReference>
<dbReference type="Gene3D" id="3.40.109.10">
    <property type="entry name" value="NADH Oxidase"/>
    <property type="match status" value="1"/>
</dbReference>
<gene>
    <name evidence="2" type="ORF">HYZ11_13525</name>
</gene>
<dbReference type="InterPro" id="IPR050627">
    <property type="entry name" value="Nitroreductase/BluB"/>
</dbReference>